<feature type="compositionally biased region" description="Low complexity" evidence="1">
    <location>
        <begin position="44"/>
        <end position="67"/>
    </location>
</feature>
<feature type="compositionally biased region" description="Basic residues" evidence="1">
    <location>
        <begin position="32"/>
        <end position="43"/>
    </location>
</feature>
<evidence type="ECO:0000313" key="4">
    <source>
        <dbReference type="Proteomes" id="UP000481861"/>
    </source>
</evidence>
<evidence type="ECO:0000313" key="3">
    <source>
        <dbReference type="EMBL" id="KAF2867906.1"/>
    </source>
</evidence>
<feature type="region of interest" description="Disordered" evidence="1">
    <location>
        <begin position="583"/>
        <end position="602"/>
    </location>
</feature>
<protein>
    <recommendedName>
        <fullName evidence="2">SWR1-complex protein 3 domain-containing protein</fullName>
    </recommendedName>
</protein>
<name>A0A7C8I2X5_9PLEO</name>
<sequence>MSEPRRSTRTRAREEAAPPPPPDTPQATPSKPPRKTTLKRKRPAAVTKEAPPAAPAAEAAQEPAKPVLPTKVSEGQPLPTLPNPQPLDLPSNEYQDIQQSGVLSASLERSRAVWTSGTNFRLFHAIFVPPKKVADRTEEDKLNVQKQKELVRNFPQVGNVEARLVIEPHTFQIRLYGPREPTKQTQKKAAPPPTPPPMYGQWPNHGQYAPYQQHNNMPAPTPPKPSTPQQRPTPPNPPQPKPQTPAQGPTTPAPDPVIHMLAQRAGTDPELKAVMKIVAEGRASKEQLEYFQGHIQELTDMLLKKNGTAATAPPPMPPPPTPAVAAPVPLPPPPQPIKPVQQQQYASKPITPSSNQTPQQQMPPPPILQSPHTSTYGATYNKAQQNQQRLTQQAPATQPARLTYRPLVFDFIEGNGDRFYLPSYSFMEWLPDNQGVKMSFLITKMKPKLKLEPNATTPSTPASKATPAPIGFTNASMATPLAPQFNTPNSVATPATMTPATPQYNTTPRIEDFDERDDMDDIEFYQPVTVLIYTESPDILQSLARAIRPPQVVDKYMNEVFDKCKRADETYLAFRLPRDGADGEIEDRRRRESADATPTISTPDIVMGGTVEVKKRTAGRPRKSLII</sequence>
<reference evidence="3 4" key="1">
    <citation type="submission" date="2020-01" db="EMBL/GenBank/DDBJ databases">
        <authorList>
            <consortium name="DOE Joint Genome Institute"/>
            <person name="Haridas S."/>
            <person name="Albert R."/>
            <person name="Binder M."/>
            <person name="Bloem J."/>
            <person name="Labutti K."/>
            <person name="Salamov A."/>
            <person name="Andreopoulos B."/>
            <person name="Baker S.E."/>
            <person name="Barry K."/>
            <person name="Bills G."/>
            <person name="Bluhm B.H."/>
            <person name="Cannon C."/>
            <person name="Castanera R."/>
            <person name="Culley D.E."/>
            <person name="Daum C."/>
            <person name="Ezra D."/>
            <person name="Gonzalez J.B."/>
            <person name="Henrissat B."/>
            <person name="Kuo A."/>
            <person name="Liang C."/>
            <person name="Lipzen A."/>
            <person name="Lutzoni F."/>
            <person name="Magnuson J."/>
            <person name="Mondo S."/>
            <person name="Nolan M."/>
            <person name="Ohm R."/>
            <person name="Pangilinan J."/>
            <person name="Park H.-J.H."/>
            <person name="Ramirez L."/>
            <person name="Alfaro M."/>
            <person name="Sun H."/>
            <person name="Tritt A."/>
            <person name="Yoshinaga Y."/>
            <person name="Zwiers L.-H.L."/>
            <person name="Turgeon B.G."/>
            <person name="Goodwin S.B."/>
            <person name="Spatafora J.W."/>
            <person name="Crous P.W."/>
            <person name="Grigoriev I.V."/>
        </authorList>
    </citation>
    <scope>NUCLEOTIDE SEQUENCE [LARGE SCALE GENOMIC DNA]</scope>
    <source>
        <strain evidence="3 4">CBS 611.86</strain>
    </source>
</reference>
<feature type="region of interest" description="Disordered" evidence="1">
    <location>
        <begin position="175"/>
        <end position="256"/>
    </location>
</feature>
<evidence type="ECO:0000259" key="2">
    <source>
        <dbReference type="Pfam" id="PF24707"/>
    </source>
</evidence>
<dbReference type="GO" id="GO:0140849">
    <property type="term" value="F:ATP-dependent H2AZ histone chaperone activity"/>
    <property type="evidence" value="ECO:0007669"/>
    <property type="project" value="InterPro"/>
</dbReference>
<feature type="compositionally biased region" description="Low complexity" evidence="1">
    <location>
        <begin position="338"/>
        <end position="360"/>
    </location>
</feature>
<feature type="compositionally biased region" description="Pro residues" evidence="1">
    <location>
        <begin position="312"/>
        <end position="337"/>
    </location>
</feature>
<feature type="compositionally biased region" description="Pro residues" evidence="1">
    <location>
        <begin position="219"/>
        <end position="243"/>
    </location>
</feature>
<dbReference type="GO" id="GO:0000812">
    <property type="term" value="C:Swr1 complex"/>
    <property type="evidence" value="ECO:0007669"/>
    <property type="project" value="InterPro"/>
</dbReference>
<proteinExistence type="predicted"/>
<comment type="caution">
    <text evidence="3">The sequence shown here is derived from an EMBL/GenBank/DDBJ whole genome shotgun (WGS) entry which is preliminary data.</text>
</comment>
<feature type="compositionally biased region" description="Basic and acidic residues" evidence="1">
    <location>
        <begin position="1"/>
        <end position="16"/>
    </location>
</feature>
<feature type="region of interest" description="Disordered" evidence="1">
    <location>
        <begin position="1"/>
        <end position="92"/>
    </location>
</feature>
<gene>
    <name evidence="3" type="ORF">BDV95DRAFT_164885</name>
</gene>
<evidence type="ECO:0000256" key="1">
    <source>
        <dbReference type="SAM" id="MobiDB-lite"/>
    </source>
</evidence>
<keyword evidence="4" id="KW-1185">Reference proteome</keyword>
<feature type="region of interest" description="Disordered" evidence="1">
    <location>
        <begin position="307"/>
        <end position="375"/>
    </location>
</feature>
<feature type="compositionally biased region" description="Basic and acidic residues" evidence="1">
    <location>
        <begin position="583"/>
        <end position="594"/>
    </location>
</feature>
<dbReference type="Pfam" id="PF24707">
    <property type="entry name" value="Swc3"/>
    <property type="match status" value="1"/>
</dbReference>
<dbReference type="InterPro" id="IPR037651">
    <property type="entry name" value="Swc3"/>
</dbReference>
<organism evidence="3 4">
    <name type="scientific">Massariosphaeria phaeospora</name>
    <dbReference type="NCBI Taxonomy" id="100035"/>
    <lineage>
        <taxon>Eukaryota</taxon>
        <taxon>Fungi</taxon>
        <taxon>Dikarya</taxon>
        <taxon>Ascomycota</taxon>
        <taxon>Pezizomycotina</taxon>
        <taxon>Dothideomycetes</taxon>
        <taxon>Pleosporomycetidae</taxon>
        <taxon>Pleosporales</taxon>
        <taxon>Pleosporales incertae sedis</taxon>
        <taxon>Massariosphaeria</taxon>
    </lineage>
</organism>
<dbReference type="PANTHER" id="PTHR28108:SF1">
    <property type="entry name" value="SWR1-COMPLEX PROTEIN 3"/>
    <property type="match status" value="1"/>
</dbReference>
<dbReference type="OrthoDB" id="5338195at2759"/>
<dbReference type="Proteomes" id="UP000481861">
    <property type="component" value="Unassembled WGS sequence"/>
</dbReference>
<dbReference type="PANTHER" id="PTHR28108">
    <property type="entry name" value="SWR1-COMPLEX PROTEIN 3"/>
    <property type="match status" value="1"/>
</dbReference>
<dbReference type="EMBL" id="JAADJZ010000021">
    <property type="protein sequence ID" value="KAF2867906.1"/>
    <property type="molecule type" value="Genomic_DNA"/>
</dbReference>
<dbReference type="InterPro" id="IPR057558">
    <property type="entry name" value="Swc3_dom"/>
</dbReference>
<accession>A0A7C8I2X5</accession>
<dbReference type="AlphaFoldDB" id="A0A7C8I2X5"/>
<feature type="domain" description="SWR1-complex protein 3" evidence="2">
    <location>
        <begin position="69"/>
        <end position="176"/>
    </location>
</feature>